<proteinExistence type="predicted"/>
<feature type="transmembrane region" description="Helical" evidence="1">
    <location>
        <begin position="136"/>
        <end position="154"/>
    </location>
</feature>
<dbReference type="EMBL" id="LILC01000002">
    <property type="protein sequence ID" value="KOO50258.1"/>
    <property type="molecule type" value="Genomic_DNA"/>
</dbReference>
<keyword evidence="1" id="KW-1133">Transmembrane helix</keyword>
<comment type="caution">
    <text evidence="3">The sequence shown here is derived from an EMBL/GenBank/DDBJ whole genome shotgun (WGS) entry which is preliminary data.</text>
</comment>
<organism evidence="3 4">
    <name type="scientific">Priestia koreensis</name>
    <dbReference type="NCBI Taxonomy" id="284581"/>
    <lineage>
        <taxon>Bacteria</taxon>
        <taxon>Bacillati</taxon>
        <taxon>Bacillota</taxon>
        <taxon>Bacilli</taxon>
        <taxon>Bacillales</taxon>
        <taxon>Bacillaceae</taxon>
        <taxon>Priestia</taxon>
    </lineage>
</organism>
<evidence type="ECO:0000259" key="2">
    <source>
        <dbReference type="Pfam" id="PF04235"/>
    </source>
</evidence>
<evidence type="ECO:0000313" key="4">
    <source>
        <dbReference type="Proteomes" id="UP000037558"/>
    </source>
</evidence>
<feature type="transmembrane region" description="Helical" evidence="1">
    <location>
        <begin position="267"/>
        <end position="284"/>
    </location>
</feature>
<keyword evidence="1" id="KW-0812">Transmembrane</keyword>
<feature type="transmembrane region" description="Helical" evidence="1">
    <location>
        <begin position="229"/>
        <end position="247"/>
    </location>
</feature>
<name>A0A0M0LHR8_9BACI</name>
<dbReference type="Proteomes" id="UP000037558">
    <property type="component" value="Unassembled WGS sequence"/>
</dbReference>
<keyword evidence="4" id="KW-1185">Reference proteome</keyword>
<feature type="transmembrane region" description="Helical" evidence="1">
    <location>
        <begin position="197"/>
        <end position="217"/>
    </location>
</feature>
<gene>
    <name evidence="3" type="ORF">AMD01_00350</name>
</gene>
<evidence type="ECO:0000256" key="1">
    <source>
        <dbReference type="SAM" id="Phobius"/>
    </source>
</evidence>
<dbReference type="PANTHER" id="PTHR30590">
    <property type="entry name" value="INNER MEMBRANE PROTEIN"/>
    <property type="match status" value="1"/>
</dbReference>
<dbReference type="Pfam" id="PF04235">
    <property type="entry name" value="DUF418"/>
    <property type="match status" value="1"/>
</dbReference>
<feature type="transmembrane region" description="Helical" evidence="1">
    <location>
        <begin position="93"/>
        <end position="124"/>
    </location>
</feature>
<feature type="transmembrane region" description="Helical" evidence="1">
    <location>
        <begin position="51"/>
        <end position="73"/>
    </location>
</feature>
<dbReference type="InterPro" id="IPR052529">
    <property type="entry name" value="Bact_Transport_Assoc"/>
</dbReference>
<dbReference type="PANTHER" id="PTHR30590:SF2">
    <property type="entry name" value="INNER MEMBRANE PROTEIN"/>
    <property type="match status" value="1"/>
</dbReference>
<dbReference type="AlphaFoldDB" id="A0A0M0LHR8"/>
<sequence>MSVRYKSIDSIRGFSLLGILLVNMPDFYSPHLYMSQEKPFSRDIASFSIDVLARASFYPLFAMLFGFGFMMMFENARKQGHSFSSMYRRRLVGLFLLGCIHAFLIWYGDILISYALCGAVLWFFKDASVKRLLTSGLVICLIPVFIVTSLLVVSGDTTEETGLYQHIIKESFETYASGTFGMIVHQRLQDWLYLNNIYSVPFLFVSIFPFFLFGAAAAKARVVQKVENYVLFLKGTLLLSACFFLLGKLLPYIVGENAVMRYVHDSIGGPAGSLFYGSFLLLILRKKVGQKLMSPFAAMGKLSLTNYLGQSVLSTLLFYSYGAGLYGKISTLEGIGITFFIFWVQMIVSNWWMKNHLFGPIEWLLRSFIRRQKQPWKRAEIEQN</sequence>
<dbReference type="OrthoDB" id="9807744at2"/>
<evidence type="ECO:0000313" key="3">
    <source>
        <dbReference type="EMBL" id="KOO50258.1"/>
    </source>
</evidence>
<dbReference type="RefSeq" id="WP_157052564.1">
    <property type="nucleotide sequence ID" value="NZ_LILC01000002.1"/>
</dbReference>
<feature type="domain" description="DUF418" evidence="2">
    <location>
        <begin position="218"/>
        <end position="370"/>
    </location>
</feature>
<reference evidence="4" key="1">
    <citation type="submission" date="2015-08" db="EMBL/GenBank/DDBJ databases">
        <title>Fjat-14210 dsm16467.</title>
        <authorList>
            <person name="Liu B."/>
            <person name="Wang J."/>
            <person name="Zhu Y."/>
            <person name="Liu G."/>
            <person name="Chen Q."/>
            <person name="Chen Z."/>
            <person name="Lan J."/>
            <person name="Che J."/>
            <person name="Ge C."/>
            <person name="Shi H."/>
            <person name="Pan Z."/>
            <person name="Liu X."/>
        </authorList>
    </citation>
    <scope>NUCLEOTIDE SEQUENCE [LARGE SCALE GENOMIC DNA]</scope>
    <source>
        <strain evidence="4">DSM 16467</strain>
    </source>
</reference>
<feature type="transmembrane region" description="Helical" evidence="1">
    <location>
        <begin position="334"/>
        <end position="353"/>
    </location>
</feature>
<dbReference type="PATRIC" id="fig|284581.3.peg.307"/>
<feature type="transmembrane region" description="Helical" evidence="1">
    <location>
        <begin position="304"/>
        <end position="322"/>
    </location>
</feature>
<keyword evidence="1" id="KW-0472">Membrane</keyword>
<accession>A0A0M0LHR8</accession>
<dbReference type="InterPro" id="IPR007349">
    <property type="entry name" value="DUF418"/>
</dbReference>
<protein>
    <recommendedName>
        <fullName evidence="2">DUF418 domain-containing protein</fullName>
    </recommendedName>
</protein>